<reference evidence="2 3" key="1">
    <citation type="journal article" date="2019" name="Sci. Rep.">
        <title>A high-quality genome of Eragrostis curvula grass provides insights into Poaceae evolution and supports new strategies to enhance forage quality.</title>
        <authorList>
            <person name="Carballo J."/>
            <person name="Santos B.A.C.M."/>
            <person name="Zappacosta D."/>
            <person name="Garbus I."/>
            <person name="Selva J.P."/>
            <person name="Gallo C.A."/>
            <person name="Diaz A."/>
            <person name="Albertini E."/>
            <person name="Caccamo M."/>
            <person name="Echenique V."/>
        </authorList>
    </citation>
    <scope>NUCLEOTIDE SEQUENCE [LARGE SCALE GENOMIC DNA]</scope>
    <source>
        <strain evidence="3">cv. Victoria</strain>
        <tissue evidence="2">Leaf</tissue>
    </source>
</reference>
<keyword evidence="3" id="KW-1185">Reference proteome</keyword>
<dbReference type="AlphaFoldDB" id="A0A5J9U847"/>
<proteinExistence type="predicted"/>
<feature type="transmembrane region" description="Helical" evidence="1">
    <location>
        <begin position="15"/>
        <end position="36"/>
    </location>
</feature>
<keyword evidence="1" id="KW-1133">Transmembrane helix</keyword>
<keyword evidence="1" id="KW-0472">Membrane</keyword>
<dbReference type="SUPFAM" id="SSF53590">
    <property type="entry name" value="Nucleoside hydrolase"/>
    <property type="match status" value="1"/>
</dbReference>
<comment type="caution">
    <text evidence="2">The sequence shown here is derived from an EMBL/GenBank/DDBJ whole genome shotgun (WGS) entry which is preliminary data.</text>
</comment>
<dbReference type="EMBL" id="RWGY01000029">
    <property type="protein sequence ID" value="TVU19341.1"/>
    <property type="molecule type" value="Genomic_DNA"/>
</dbReference>
<accession>A0A5J9U847</accession>
<keyword evidence="1" id="KW-0812">Transmembrane</keyword>
<evidence type="ECO:0000313" key="3">
    <source>
        <dbReference type="Proteomes" id="UP000324897"/>
    </source>
</evidence>
<dbReference type="Gramene" id="TVU19341">
    <property type="protein sequence ID" value="TVU19341"/>
    <property type="gene ID" value="EJB05_35485"/>
</dbReference>
<dbReference type="GO" id="GO:0016799">
    <property type="term" value="F:hydrolase activity, hydrolyzing N-glycosyl compounds"/>
    <property type="evidence" value="ECO:0007669"/>
    <property type="project" value="InterPro"/>
</dbReference>
<gene>
    <name evidence="2" type="ORF">EJB05_35485</name>
</gene>
<organism evidence="2 3">
    <name type="scientific">Eragrostis curvula</name>
    <name type="common">weeping love grass</name>
    <dbReference type="NCBI Taxonomy" id="38414"/>
    <lineage>
        <taxon>Eukaryota</taxon>
        <taxon>Viridiplantae</taxon>
        <taxon>Streptophyta</taxon>
        <taxon>Embryophyta</taxon>
        <taxon>Tracheophyta</taxon>
        <taxon>Spermatophyta</taxon>
        <taxon>Magnoliopsida</taxon>
        <taxon>Liliopsida</taxon>
        <taxon>Poales</taxon>
        <taxon>Poaceae</taxon>
        <taxon>PACMAD clade</taxon>
        <taxon>Chloridoideae</taxon>
        <taxon>Eragrostideae</taxon>
        <taxon>Eragrostidinae</taxon>
        <taxon>Eragrostis</taxon>
    </lineage>
</organism>
<evidence type="ECO:0008006" key="4">
    <source>
        <dbReference type="Google" id="ProtNLM"/>
    </source>
</evidence>
<dbReference type="InterPro" id="IPR036452">
    <property type="entry name" value="Ribo_hydro-like"/>
</dbReference>
<dbReference type="Gene3D" id="3.90.245.10">
    <property type="entry name" value="Ribonucleoside hydrolase-like"/>
    <property type="match status" value="1"/>
</dbReference>
<protein>
    <recommendedName>
        <fullName evidence="4">Inosine/uridine-preferring nucleoside hydrolase domain-containing protein</fullName>
    </recommendedName>
</protein>
<evidence type="ECO:0000313" key="2">
    <source>
        <dbReference type="EMBL" id="TVU19341.1"/>
    </source>
</evidence>
<feature type="non-terminal residue" evidence="2">
    <location>
        <position position="1"/>
    </location>
</feature>
<evidence type="ECO:0000256" key="1">
    <source>
        <dbReference type="SAM" id="Phobius"/>
    </source>
</evidence>
<name>A0A5J9U847_9POAL</name>
<dbReference type="Proteomes" id="UP000324897">
    <property type="component" value="Chromosome 7"/>
</dbReference>
<sequence length="85" mass="9204">MVLAMESGRGTVVPWRAAAASILVVVAAVVIVAGGAKAGPQRRQRVLVDTDMDTDDLFALLYILKQNRSEFELKCCVALCIWVGR</sequence>